<dbReference type="AlphaFoldDB" id="A0A840F082"/>
<sequence>MAVLQLIEDRSGDTSRIEPLPNPDEKEPEVLESEGFSTVDAGSDLLIDFAEQLSHAGFKILEFSLVDRYFTEVDEDIADQLEPRLRRLVASDRRGLKDFKARFLVDLFVDHVRLRNRNTGNVIVLGQEGVVHAHAEEIEYLSRALNGGQQP</sequence>
<gene>
    <name evidence="2" type="ORF">BKA16_002455</name>
</gene>
<reference evidence="2 3" key="1">
    <citation type="submission" date="2020-08" db="EMBL/GenBank/DDBJ databases">
        <title>Sequencing the genomes of 1000 actinobacteria strains.</title>
        <authorList>
            <person name="Klenk H.-P."/>
        </authorList>
    </citation>
    <scope>NUCLEOTIDE SEQUENCE [LARGE SCALE GENOMIC DNA]</scope>
    <source>
        <strain evidence="2 3">DSM 45298</strain>
    </source>
</reference>
<name>A0A840F082_9ACTN</name>
<dbReference type="RefSeq" id="WP_183370904.1">
    <property type="nucleotide sequence ID" value="NZ_BAABHL010000040.1"/>
</dbReference>
<evidence type="ECO:0000256" key="1">
    <source>
        <dbReference type="SAM" id="MobiDB-lite"/>
    </source>
</evidence>
<dbReference type="EMBL" id="JACIFP010000001">
    <property type="protein sequence ID" value="MBB4135903.1"/>
    <property type="molecule type" value="Genomic_DNA"/>
</dbReference>
<proteinExistence type="predicted"/>
<keyword evidence="3" id="KW-1185">Reference proteome</keyword>
<organism evidence="2 3">
    <name type="scientific">Gordonia humi</name>
    <dbReference type="NCBI Taxonomy" id="686429"/>
    <lineage>
        <taxon>Bacteria</taxon>
        <taxon>Bacillati</taxon>
        <taxon>Actinomycetota</taxon>
        <taxon>Actinomycetes</taxon>
        <taxon>Mycobacteriales</taxon>
        <taxon>Gordoniaceae</taxon>
        <taxon>Gordonia</taxon>
    </lineage>
</organism>
<accession>A0A840F082</accession>
<dbReference type="Proteomes" id="UP000551501">
    <property type="component" value="Unassembled WGS sequence"/>
</dbReference>
<feature type="region of interest" description="Disordered" evidence="1">
    <location>
        <begin position="8"/>
        <end position="29"/>
    </location>
</feature>
<evidence type="ECO:0000313" key="2">
    <source>
        <dbReference type="EMBL" id="MBB4135903.1"/>
    </source>
</evidence>
<protein>
    <submittedName>
        <fullName evidence="2">Uncharacterized protein</fullName>
    </submittedName>
</protein>
<evidence type="ECO:0000313" key="3">
    <source>
        <dbReference type="Proteomes" id="UP000551501"/>
    </source>
</evidence>
<comment type="caution">
    <text evidence="2">The sequence shown here is derived from an EMBL/GenBank/DDBJ whole genome shotgun (WGS) entry which is preliminary data.</text>
</comment>